<name>A0A1H8CDG9_9PROT</name>
<dbReference type="InterPro" id="IPR002293">
    <property type="entry name" value="AA/rel_permease1"/>
</dbReference>
<dbReference type="GO" id="GO:0022857">
    <property type="term" value="F:transmembrane transporter activity"/>
    <property type="evidence" value="ECO:0007669"/>
    <property type="project" value="InterPro"/>
</dbReference>
<proteinExistence type="predicted"/>
<sequence>MIGFQRDEVEMHEETHMHGLKAKGLQKGSVSRWAAVTIGLAATAPAYSLAGALGYGAAGSGYQLPVVFVLSVIPMFFVALSYKYLTAAAPDAGTIFTWGTKAIGPKVGWFGGWALLLGSILAGVAATQITVISVAVIFNMSDTPVWFHLGVALVFIFSTTYLTALGARESSRTTMILTFAQYGILILLAVILFTRVQQGEALESAEPFSWEWFNPFAIPSFDVFLKGFMIALFIFWGFDASLAMSEETDGSPEQAGRSGVIAMSITIFTYVVFSIAALSYAGIDTNDESSLTHANNIDSSITTLATNIIGPNGALVAAVIICVSAFSATMSTIMPSARIALAMATYRAIPSHFASVNEVTHTPKFATWTIGLMTLIIYTTLSLISESIVEDTILSVSIAVCTFYIVAASSCALYFFRTAFNHWHTALLQVILPAIAAVILFAVAVLQAWNMMDPGYGSSGSIAGVGAVFIIGVVTLLFGVVIMLLWNLYEPRFFRGETLPLERAHMVLDSEDKRIAGRVIAKNRY</sequence>
<dbReference type="Pfam" id="PF13520">
    <property type="entry name" value="AA_permease_2"/>
    <property type="match status" value="1"/>
</dbReference>
<reference evidence="7 8" key="1">
    <citation type="submission" date="2016-10" db="EMBL/GenBank/DDBJ databases">
        <authorList>
            <person name="de Groot N.N."/>
        </authorList>
    </citation>
    <scope>NUCLEOTIDE SEQUENCE [LARGE SCALE GENOMIC DNA]</scope>
    <source>
        <strain evidence="7 8">Nm22</strain>
    </source>
</reference>
<evidence type="ECO:0000256" key="5">
    <source>
        <dbReference type="ARBA" id="ARBA00023136"/>
    </source>
</evidence>
<evidence type="ECO:0000256" key="2">
    <source>
        <dbReference type="ARBA" id="ARBA00022475"/>
    </source>
</evidence>
<organism evidence="7 8">
    <name type="scientific">Nitrosomonas marina</name>
    <dbReference type="NCBI Taxonomy" id="917"/>
    <lineage>
        <taxon>Bacteria</taxon>
        <taxon>Pseudomonadati</taxon>
        <taxon>Pseudomonadota</taxon>
        <taxon>Betaproteobacteria</taxon>
        <taxon>Nitrosomonadales</taxon>
        <taxon>Nitrosomonadaceae</taxon>
        <taxon>Nitrosomonas</taxon>
    </lineage>
</organism>
<protein>
    <submittedName>
        <fullName evidence="7">Amino acid transporter</fullName>
    </submittedName>
</protein>
<evidence type="ECO:0000313" key="7">
    <source>
        <dbReference type="EMBL" id="SEM92308.1"/>
    </source>
</evidence>
<keyword evidence="5 6" id="KW-0472">Membrane</keyword>
<dbReference type="Proteomes" id="UP000199459">
    <property type="component" value="Unassembled WGS sequence"/>
</dbReference>
<keyword evidence="2" id="KW-1003">Cell membrane</keyword>
<dbReference type="Gene3D" id="1.20.1740.10">
    <property type="entry name" value="Amino acid/polyamine transporter I"/>
    <property type="match status" value="1"/>
</dbReference>
<dbReference type="PANTHER" id="PTHR42770:SF7">
    <property type="entry name" value="MEMBRANE PROTEIN"/>
    <property type="match status" value="1"/>
</dbReference>
<keyword evidence="4 6" id="KW-1133">Transmembrane helix</keyword>
<dbReference type="PIRSF" id="PIRSF006060">
    <property type="entry name" value="AA_transporter"/>
    <property type="match status" value="1"/>
</dbReference>
<feature type="transmembrane region" description="Helical" evidence="6">
    <location>
        <begin position="176"/>
        <end position="196"/>
    </location>
</feature>
<feature type="transmembrane region" description="Helical" evidence="6">
    <location>
        <begin position="113"/>
        <end position="139"/>
    </location>
</feature>
<feature type="transmembrane region" description="Helical" evidence="6">
    <location>
        <begin position="259"/>
        <end position="283"/>
    </location>
</feature>
<evidence type="ECO:0000256" key="3">
    <source>
        <dbReference type="ARBA" id="ARBA00022692"/>
    </source>
</evidence>
<feature type="transmembrane region" description="Helical" evidence="6">
    <location>
        <begin position="428"/>
        <end position="449"/>
    </location>
</feature>
<feature type="transmembrane region" description="Helical" evidence="6">
    <location>
        <begin position="33"/>
        <end position="56"/>
    </location>
</feature>
<comment type="subcellular location">
    <subcellularLocation>
        <location evidence="1">Cell membrane</location>
        <topology evidence="1">Multi-pass membrane protein</topology>
    </subcellularLocation>
</comment>
<keyword evidence="3 6" id="KW-0812">Transmembrane</keyword>
<feature type="transmembrane region" description="Helical" evidence="6">
    <location>
        <begin position="216"/>
        <end position="238"/>
    </location>
</feature>
<dbReference type="InterPro" id="IPR050367">
    <property type="entry name" value="APC_superfamily"/>
</dbReference>
<dbReference type="GO" id="GO:0005886">
    <property type="term" value="C:plasma membrane"/>
    <property type="evidence" value="ECO:0007669"/>
    <property type="project" value="UniProtKB-SubCell"/>
</dbReference>
<dbReference type="PANTHER" id="PTHR42770">
    <property type="entry name" value="AMINO ACID TRANSPORTER-RELATED"/>
    <property type="match status" value="1"/>
</dbReference>
<evidence type="ECO:0000256" key="6">
    <source>
        <dbReference type="SAM" id="Phobius"/>
    </source>
</evidence>
<evidence type="ECO:0000256" key="1">
    <source>
        <dbReference type="ARBA" id="ARBA00004651"/>
    </source>
</evidence>
<feature type="transmembrane region" description="Helical" evidence="6">
    <location>
        <begin position="145"/>
        <end position="164"/>
    </location>
</feature>
<feature type="transmembrane region" description="Helical" evidence="6">
    <location>
        <begin position="62"/>
        <end position="82"/>
    </location>
</feature>
<feature type="transmembrane region" description="Helical" evidence="6">
    <location>
        <begin position="461"/>
        <end position="486"/>
    </location>
</feature>
<dbReference type="RefSeq" id="WP_245738823.1">
    <property type="nucleotide sequence ID" value="NZ_FOCP01000004.1"/>
</dbReference>
<dbReference type="STRING" id="917.SAMN05216326_1201"/>
<feature type="transmembrane region" description="Helical" evidence="6">
    <location>
        <begin position="365"/>
        <end position="384"/>
    </location>
</feature>
<feature type="transmembrane region" description="Helical" evidence="6">
    <location>
        <begin position="396"/>
        <end position="416"/>
    </location>
</feature>
<accession>A0A1H8CDG9</accession>
<evidence type="ECO:0000256" key="4">
    <source>
        <dbReference type="ARBA" id="ARBA00022989"/>
    </source>
</evidence>
<dbReference type="EMBL" id="FOCP01000004">
    <property type="protein sequence ID" value="SEM92308.1"/>
    <property type="molecule type" value="Genomic_DNA"/>
</dbReference>
<dbReference type="AlphaFoldDB" id="A0A1H8CDG9"/>
<gene>
    <name evidence="7" type="ORF">SAMN05216325_104114</name>
</gene>
<evidence type="ECO:0000313" key="8">
    <source>
        <dbReference type="Proteomes" id="UP000199459"/>
    </source>
</evidence>